<dbReference type="InterPro" id="IPR009091">
    <property type="entry name" value="RCC1/BLIP-II"/>
</dbReference>
<keyword evidence="3" id="KW-0808">Transferase</keyword>
<evidence type="ECO:0000256" key="5">
    <source>
        <dbReference type="ARBA" id="ARBA00022737"/>
    </source>
</evidence>
<organism evidence="12 13">
    <name type="scientific">Rotaria magnacalcarata</name>
    <dbReference type="NCBI Taxonomy" id="392030"/>
    <lineage>
        <taxon>Eukaryota</taxon>
        <taxon>Metazoa</taxon>
        <taxon>Spiralia</taxon>
        <taxon>Gnathifera</taxon>
        <taxon>Rotifera</taxon>
        <taxon>Eurotatoria</taxon>
        <taxon>Bdelloidea</taxon>
        <taxon>Philodinida</taxon>
        <taxon>Philodinidae</taxon>
        <taxon>Rotaria</taxon>
    </lineage>
</organism>
<dbReference type="PRINTS" id="PR00633">
    <property type="entry name" value="RCCNDNSATION"/>
</dbReference>
<dbReference type="AlphaFoldDB" id="A0A814FRW4"/>
<keyword evidence="6" id="KW-0694">RNA-binding</keyword>
<evidence type="ECO:0000256" key="3">
    <source>
        <dbReference type="ARBA" id="ARBA00022679"/>
    </source>
</evidence>
<keyword evidence="5" id="KW-0677">Repeat</keyword>
<proteinExistence type="predicted"/>
<dbReference type="InterPro" id="IPR004971">
    <property type="entry name" value="mRNA_G-N7_MeTrfase_dom"/>
</dbReference>
<evidence type="ECO:0000256" key="1">
    <source>
        <dbReference type="ARBA" id="ARBA00011926"/>
    </source>
</evidence>
<keyword evidence="2" id="KW-0489">Methyltransferase</keyword>
<comment type="caution">
    <text evidence="12">The sequence shown here is derived from an EMBL/GenBank/DDBJ whole genome shotgun (WGS) entry which is preliminary data.</text>
</comment>
<dbReference type="InterPro" id="IPR058923">
    <property type="entry name" value="RCC1-like_dom"/>
</dbReference>
<feature type="repeat" description="RCC1" evidence="9">
    <location>
        <begin position="464"/>
        <end position="529"/>
    </location>
</feature>
<dbReference type="InterPro" id="IPR029063">
    <property type="entry name" value="SAM-dependent_MTases_sf"/>
</dbReference>
<evidence type="ECO:0000256" key="7">
    <source>
        <dbReference type="ARBA" id="ARBA00023042"/>
    </source>
</evidence>
<dbReference type="PROSITE" id="PS00626">
    <property type="entry name" value="RCC1_2"/>
    <property type="match status" value="2"/>
</dbReference>
<dbReference type="EC" id="2.1.1.56" evidence="1"/>
<keyword evidence="7" id="KW-0506">mRNA capping</keyword>
<dbReference type="PANTHER" id="PTHR12189">
    <property type="entry name" value="MRNA GUANINE-7- METHYLTRANSFERASE"/>
    <property type="match status" value="1"/>
</dbReference>
<feature type="repeat" description="RCC1" evidence="9">
    <location>
        <begin position="648"/>
        <end position="699"/>
    </location>
</feature>
<protein>
    <recommendedName>
        <fullName evidence="1">mRNA (guanine-N(7))-methyltransferase</fullName>
        <ecNumber evidence="1">2.1.1.56</ecNumber>
    </recommendedName>
</protein>
<dbReference type="Gene3D" id="2.130.10.30">
    <property type="entry name" value="Regulator of chromosome condensation 1/beta-lactamase-inhibitor protein II"/>
    <property type="match status" value="1"/>
</dbReference>
<dbReference type="CDD" id="cd02440">
    <property type="entry name" value="AdoMet_MTases"/>
    <property type="match status" value="1"/>
</dbReference>
<dbReference type="GO" id="GO:0005634">
    <property type="term" value="C:nucleus"/>
    <property type="evidence" value="ECO:0007669"/>
    <property type="project" value="TreeGrafter"/>
</dbReference>
<dbReference type="EMBL" id="CAJNOV010000104">
    <property type="protein sequence ID" value="CAF0985007.1"/>
    <property type="molecule type" value="Genomic_DNA"/>
</dbReference>
<dbReference type="Pfam" id="PF25390">
    <property type="entry name" value="WD40_RLD"/>
    <property type="match status" value="1"/>
</dbReference>
<evidence type="ECO:0000256" key="9">
    <source>
        <dbReference type="PROSITE-ProRule" id="PRU00235"/>
    </source>
</evidence>
<dbReference type="GO" id="GO:0003723">
    <property type="term" value="F:RNA binding"/>
    <property type="evidence" value="ECO:0007669"/>
    <property type="project" value="UniProtKB-KW"/>
</dbReference>
<dbReference type="InterPro" id="IPR000408">
    <property type="entry name" value="Reg_chr_condens"/>
</dbReference>
<dbReference type="Proteomes" id="UP000663855">
    <property type="component" value="Unassembled WGS sequence"/>
</dbReference>
<keyword evidence="4" id="KW-0949">S-adenosyl-L-methionine</keyword>
<feature type="compositionally biased region" description="Polar residues" evidence="10">
    <location>
        <begin position="1"/>
        <end position="15"/>
    </location>
</feature>
<evidence type="ECO:0000313" key="12">
    <source>
        <dbReference type="EMBL" id="CAF0985007.1"/>
    </source>
</evidence>
<feature type="domain" description="MRNA cap 0 methyltransferase" evidence="11">
    <location>
        <begin position="38"/>
        <end position="362"/>
    </location>
</feature>
<feature type="region of interest" description="Disordered" evidence="10">
    <location>
        <begin position="1"/>
        <end position="20"/>
    </location>
</feature>
<dbReference type="SUPFAM" id="SSF53335">
    <property type="entry name" value="S-adenosyl-L-methionine-dependent methyltransferases"/>
    <property type="match status" value="1"/>
</dbReference>
<evidence type="ECO:0000259" key="11">
    <source>
        <dbReference type="PROSITE" id="PS51562"/>
    </source>
</evidence>
<dbReference type="Gene3D" id="3.40.50.150">
    <property type="entry name" value="Vaccinia Virus protein VP39"/>
    <property type="match status" value="1"/>
</dbReference>
<comment type="catalytic activity">
    <reaction evidence="8">
        <text>a 5'-end (5'-triphosphoguanosine)-ribonucleoside in mRNA + S-adenosyl-L-methionine = a 5'-end (N(7)-methyl 5'-triphosphoguanosine)-ribonucleoside in mRNA + S-adenosyl-L-homocysteine</text>
        <dbReference type="Rhea" id="RHEA:67008"/>
        <dbReference type="Rhea" id="RHEA-COMP:17166"/>
        <dbReference type="Rhea" id="RHEA-COMP:17167"/>
        <dbReference type="ChEBI" id="CHEBI:57856"/>
        <dbReference type="ChEBI" id="CHEBI:59789"/>
        <dbReference type="ChEBI" id="CHEBI:156461"/>
        <dbReference type="ChEBI" id="CHEBI:167617"/>
        <dbReference type="EC" id="2.1.1.56"/>
    </reaction>
</comment>
<keyword evidence="7" id="KW-0507">mRNA processing</keyword>
<dbReference type="PROSITE" id="PS50012">
    <property type="entry name" value="RCC1_3"/>
    <property type="match status" value="6"/>
</dbReference>
<sequence length="803" mass="90809">MANSIETDSSTSAVSHDQDARAFYNNSRSHSLGQRNESKIFHMRNFNNWIKSTLINDYLERIRNEQSERSNKIHVFDMGCGKGGDQLKWHVGRVNYVTFADLAENSVKECEQRYRERQKYCNYKANFFPLDCTEELIRDKMDASEPCFDLVSTQFVLHYSFDKLKSADRFLRNAAEFLRVGGYFIGTTVNSCELVERCRNSPGQSISNDVFSVTFDASVDLSKKSNESIPLFGAKYHFTLDKVVDCPEYLVYFPLLEKLAKKHGLKYVERQTFKDYFDANQGTQESRCLLEKMKALEYYELPTDNPHQQRRPPIDHTRYTHAEKYINDANIQHPNSVRSCRTLSKEEWDMASLYIIFAFQKTHHVKYDDFQQSNSKSSMTRSKRLMNTKRQTVRRKPTYLSVSLNVNTNTKGGQVLAVGENGMTQLGLKSSIDQRKNPQPVLIPEPILQIAAGPLHTVCLTNQNNIYTFGCNDEHALGRQDDNNDEDDDDHGNIDPFGEVDLSQVMNEDDEKIIQIVAGDSHTLILSNIGKVYGSSNGVYGLVCKRKMAQCPVEISLPEKIVKIASGNDFVLLLSETGQVYSCGNGETGQLGRLNRYVSEDGRRGGIERLITPAPILYNRSSIKEKKLFFEDIFTGAHHYFLKVQGQSYILAGGLNNFHQIGLSSTESIFFPVHIPSLDGYKWKKFAGGLHHTIGLTVDGKVYAMGRCHEGQLGIEGLTTHLDKPTLIPNIPKAVDIACGNHVSFIIDEKGKVYSFGTGTSLQHGHGEDDVKTPRLMSSKYMDIKKIANITVGAQHTIFLTKE</sequence>
<name>A0A814FRW4_9BILA</name>
<dbReference type="SUPFAM" id="SSF50985">
    <property type="entry name" value="RCC1/BLIP-II"/>
    <property type="match status" value="1"/>
</dbReference>
<gene>
    <name evidence="12" type="ORF">CJN711_LOCUS1554</name>
</gene>
<evidence type="ECO:0000256" key="4">
    <source>
        <dbReference type="ARBA" id="ARBA00022691"/>
    </source>
</evidence>
<feature type="repeat" description="RCC1" evidence="9">
    <location>
        <begin position="700"/>
        <end position="750"/>
    </location>
</feature>
<reference evidence="12" key="1">
    <citation type="submission" date="2021-02" db="EMBL/GenBank/DDBJ databases">
        <authorList>
            <person name="Nowell W R."/>
        </authorList>
    </citation>
    <scope>NUCLEOTIDE SEQUENCE</scope>
</reference>
<evidence type="ECO:0000256" key="10">
    <source>
        <dbReference type="SAM" id="MobiDB-lite"/>
    </source>
</evidence>
<dbReference type="GO" id="GO:0004482">
    <property type="term" value="F:mRNA 5'-cap (guanine-N7-)-methyltransferase activity"/>
    <property type="evidence" value="ECO:0007669"/>
    <property type="project" value="UniProtKB-EC"/>
</dbReference>
<feature type="repeat" description="RCC1" evidence="9">
    <location>
        <begin position="578"/>
        <end position="646"/>
    </location>
</feature>
<evidence type="ECO:0000256" key="8">
    <source>
        <dbReference type="ARBA" id="ARBA00044712"/>
    </source>
</evidence>
<evidence type="ECO:0000256" key="2">
    <source>
        <dbReference type="ARBA" id="ARBA00022603"/>
    </source>
</evidence>
<feature type="repeat" description="RCC1" evidence="9">
    <location>
        <begin position="751"/>
        <end position="803"/>
    </location>
</feature>
<dbReference type="PROSITE" id="PS51562">
    <property type="entry name" value="RNA_CAP0_MT"/>
    <property type="match status" value="1"/>
</dbReference>
<dbReference type="InterPro" id="IPR039753">
    <property type="entry name" value="RG7MT1"/>
</dbReference>
<evidence type="ECO:0000313" key="13">
    <source>
        <dbReference type="Proteomes" id="UP000663855"/>
    </source>
</evidence>
<accession>A0A814FRW4</accession>
<dbReference type="PANTHER" id="PTHR12189:SF2">
    <property type="entry name" value="MRNA CAP GUANINE-N7 METHYLTRANSFERASE"/>
    <property type="match status" value="1"/>
</dbReference>
<dbReference type="Pfam" id="PF03291">
    <property type="entry name" value="mRNA_G-N7_MeTrfase"/>
    <property type="match status" value="1"/>
</dbReference>
<feature type="repeat" description="RCC1" evidence="9">
    <location>
        <begin position="413"/>
        <end position="463"/>
    </location>
</feature>
<evidence type="ECO:0000256" key="6">
    <source>
        <dbReference type="ARBA" id="ARBA00022884"/>
    </source>
</evidence>